<dbReference type="Proteomes" id="UP001151002">
    <property type="component" value="Unassembled WGS sequence"/>
</dbReference>
<reference evidence="1" key="1">
    <citation type="submission" date="2022-11" db="EMBL/GenBank/DDBJ databases">
        <authorList>
            <person name="Somphong A."/>
            <person name="Phongsopitanun W."/>
        </authorList>
    </citation>
    <scope>NUCLEOTIDE SEQUENCE</scope>
    <source>
        <strain evidence="1">Pm04-4</strain>
    </source>
</reference>
<gene>
    <name evidence="1" type="ORF">OWR29_26345</name>
</gene>
<organism evidence="1 2">
    <name type="scientific">Paractinoplanes pyxinae</name>
    <dbReference type="NCBI Taxonomy" id="2997416"/>
    <lineage>
        <taxon>Bacteria</taxon>
        <taxon>Bacillati</taxon>
        <taxon>Actinomycetota</taxon>
        <taxon>Actinomycetes</taxon>
        <taxon>Micromonosporales</taxon>
        <taxon>Micromonosporaceae</taxon>
        <taxon>Paractinoplanes</taxon>
    </lineage>
</organism>
<dbReference type="EMBL" id="JAPNTZ010000009">
    <property type="protein sequence ID" value="MCY1141533.1"/>
    <property type="molecule type" value="Genomic_DNA"/>
</dbReference>
<evidence type="ECO:0000313" key="2">
    <source>
        <dbReference type="Proteomes" id="UP001151002"/>
    </source>
</evidence>
<accession>A0ABT4B4V8</accession>
<proteinExistence type="predicted"/>
<sequence length="166" mass="18726">MESFDWSSLQVAQAASIDNVPEMVNHALVVLGDLLEDDYVACEFSLEAGRLIGDNVEASVNALLPGRCRVQRLEPAALWRPLVREALPEIFLPARQRDVWDEGTPPRVVAELLMDWAVALMSRLWPEDADCWTLTVEIRDAYAPSYLDVVIEQQEQVWLLHLGVTD</sequence>
<protein>
    <submittedName>
        <fullName evidence="1">Uncharacterized protein</fullName>
    </submittedName>
</protein>
<name>A0ABT4B4V8_9ACTN</name>
<keyword evidence="2" id="KW-1185">Reference proteome</keyword>
<comment type="caution">
    <text evidence="1">The sequence shown here is derived from an EMBL/GenBank/DDBJ whole genome shotgun (WGS) entry which is preliminary data.</text>
</comment>
<evidence type="ECO:0000313" key="1">
    <source>
        <dbReference type="EMBL" id="MCY1141533.1"/>
    </source>
</evidence>
<dbReference type="RefSeq" id="WP_267565916.1">
    <property type="nucleotide sequence ID" value="NZ_JAPNTZ010000009.1"/>
</dbReference>